<dbReference type="Proteomes" id="UP001289374">
    <property type="component" value="Unassembled WGS sequence"/>
</dbReference>
<keyword evidence="2" id="KW-0805">Transcription regulation</keyword>
<gene>
    <name evidence="7" type="ORF">Sango_1453400</name>
</gene>
<evidence type="ECO:0000313" key="8">
    <source>
        <dbReference type="Proteomes" id="UP001289374"/>
    </source>
</evidence>
<dbReference type="GO" id="GO:0006354">
    <property type="term" value="P:DNA-templated transcription elongation"/>
    <property type="evidence" value="ECO:0007669"/>
    <property type="project" value="InterPro"/>
</dbReference>
<evidence type="ECO:0000256" key="4">
    <source>
        <dbReference type="SAM" id="Coils"/>
    </source>
</evidence>
<protein>
    <submittedName>
        <fullName evidence="7">Protein STRUBBELIG-RECEPTOR FAMILY 7</fullName>
    </submittedName>
</protein>
<dbReference type="Gene3D" id="3.30.70.940">
    <property type="entry name" value="NusG, N-terminal domain"/>
    <property type="match status" value="1"/>
</dbReference>
<dbReference type="Pfam" id="PF02357">
    <property type="entry name" value="NusG"/>
    <property type="match status" value="1"/>
</dbReference>
<keyword evidence="3" id="KW-0804">Transcription</keyword>
<evidence type="ECO:0000259" key="6">
    <source>
        <dbReference type="SMART" id="SM00739"/>
    </source>
</evidence>
<keyword evidence="8" id="KW-1185">Reference proteome</keyword>
<dbReference type="InterPro" id="IPR032675">
    <property type="entry name" value="LRR_dom_sf"/>
</dbReference>
<feature type="domain" description="NusG-like N-terminal" evidence="5">
    <location>
        <begin position="15"/>
        <end position="126"/>
    </location>
</feature>
<dbReference type="InterPro" id="IPR008991">
    <property type="entry name" value="Translation_prot_SH3-like_sf"/>
</dbReference>
<dbReference type="SUPFAM" id="SSF82679">
    <property type="entry name" value="N-utilization substance G protein NusG, N-terminal domain"/>
    <property type="match status" value="1"/>
</dbReference>
<dbReference type="InterPro" id="IPR001611">
    <property type="entry name" value="Leu-rich_rpt"/>
</dbReference>
<dbReference type="InterPro" id="IPR036735">
    <property type="entry name" value="NGN_dom_sf"/>
</dbReference>
<dbReference type="PROSITE" id="PS51450">
    <property type="entry name" value="LRR"/>
    <property type="match status" value="1"/>
</dbReference>
<dbReference type="SMART" id="SM00739">
    <property type="entry name" value="KOW"/>
    <property type="match status" value="1"/>
</dbReference>
<dbReference type="InterPro" id="IPR006645">
    <property type="entry name" value="NGN-like_dom"/>
</dbReference>
<dbReference type="Pfam" id="PF00560">
    <property type="entry name" value="LRR_1"/>
    <property type="match status" value="3"/>
</dbReference>
<keyword evidence="1" id="KW-0889">Transcription antitermination</keyword>
<organism evidence="7 8">
    <name type="scientific">Sesamum angolense</name>
    <dbReference type="NCBI Taxonomy" id="2727404"/>
    <lineage>
        <taxon>Eukaryota</taxon>
        <taxon>Viridiplantae</taxon>
        <taxon>Streptophyta</taxon>
        <taxon>Embryophyta</taxon>
        <taxon>Tracheophyta</taxon>
        <taxon>Spermatophyta</taxon>
        <taxon>Magnoliopsida</taxon>
        <taxon>eudicotyledons</taxon>
        <taxon>Gunneridae</taxon>
        <taxon>Pentapetalae</taxon>
        <taxon>asterids</taxon>
        <taxon>lamiids</taxon>
        <taxon>Lamiales</taxon>
        <taxon>Pedaliaceae</taxon>
        <taxon>Sesamum</taxon>
    </lineage>
</organism>
<feature type="coiled-coil region" evidence="4">
    <location>
        <begin position="116"/>
        <end position="143"/>
    </location>
</feature>
<dbReference type="GO" id="GO:0031564">
    <property type="term" value="P:transcription antitermination"/>
    <property type="evidence" value="ECO:0007669"/>
    <property type="project" value="UniProtKB-KW"/>
</dbReference>
<reference evidence="7" key="1">
    <citation type="submission" date="2020-06" db="EMBL/GenBank/DDBJ databases">
        <authorList>
            <person name="Li T."/>
            <person name="Hu X."/>
            <person name="Zhang T."/>
            <person name="Song X."/>
            <person name="Zhang H."/>
            <person name="Dai N."/>
            <person name="Sheng W."/>
            <person name="Hou X."/>
            <person name="Wei L."/>
        </authorList>
    </citation>
    <scope>NUCLEOTIDE SEQUENCE</scope>
    <source>
        <strain evidence="7">K16</strain>
        <tissue evidence="7">Leaf</tissue>
    </source>
</reference>
<dbReference type="SUPFAM" id="SSF52058">
    <property type="entry name" value="L domain-like"/>
    <property type="match status" value="1"/>
</dbReference>
<accession>A0AAE2BSP6</accession>
<dbReference type="SUPFAM" id="SSF50104">
    <property type="entry name" value="Translation proteins SH3-like domain"/>
    <property type="match status" value="1"/>
</dbReference>
<evidence type="ECO:0000256" key="1">
    <source>
        <dbReference type="ARBA" id="ARBA00022814"/>
    </source>
</evidence>
<dbReference type="AlphaFoldDB" id="A0AAE2BSP6"/>
<name>A0AAE2BSP6_9LAMI</name>
<dbReference type="PANTHER" id="PTHR30265:SF4">
    <property type="entry name" value="KOW MOTIF FAMILY PROTEIN, EXPRESSED"/>
    <property type="match status" value="1"/>
</dbReference>
<dbReference type="Gene3D" id="3.80.10.10">
    <property type="entry name" value="Ribonuclease Inhibitor"/>
    <property type="match status" value="1"/>
</dbReference>
<evidence type="ECO:0000313" key="7">
    <source>
        <dbReference type="EMBL" id="KAK4396168.1"/>
    </source>
</evidence>
<proteinExistence type="predicted"/>
<comment type="caution">
    <text evidence="7">The sequence shown here is derived from an EMBL/GenBank/DDBJ whole genome shotgun (WGS) entry which is preliminary data.</text>
</comment>
<dbReference type="InterPro" id="IPR043425">
    <property type="entry name" value="NusG-like"/>
</dbReference>
<evidence type="ECO:0000259" key="5">
    <source>
        <dbReference type="SMART" id="SM00738"/>
    </source>
</evidence>
<keyword evidence="4" id="KW-0175">Coiled coil</keyword>
<reference evidence="7" key="2">
    <citation type="journal article" date="2024" name="Plant">
        <title>Genomic evolution and insights into agronomic trait innovations of Sesamum species.</title>
        <authorList>
            <person name="Miao H."/>
            <person name="Wang L."/>
            <person name="Qu L."/>
            <person name="Liu H."/>
            <person name="Sun Y."/>
            <person name="Le M."/>
            <person name="Wang Q."/>
            <person name="Wei S."/>
            <person name="Zheng Y."/>
            <person name="Lin W."/>
            <person name="Duan Y."/>
            <person name="Cao H."/>
            <person name="Xiong S."/>
            <person name="Wang X."/>
            <person name="Wei L."/>
            <person name="Li C."/>
            <person name="Ma Q."/>
            <person name="Ju M."/>
            <person name="Zhao R."/>
            <person name="Li G."/>
            <person name="Mu C."/>
            <person name="Tian Q."/>
            <person name="Mei H."/>
            <person name="Zhang T."/>
            <person name="Gao T."/>
            <person name="Zhang H."/>
        </authorList>
    </citation>
    <scope>NUCLEOTIDE SEQUENCE</scope>
    <source>
        <strain evidence="7">K16</strain>
    </source>
</reference>
<evidence type="ECO:0000256" key="2">
    <source>
        <dbReference type="ARBA" id="ARBA00023015"/>
    </source>
</evidence>
<dbReference type="EMBL" id="JACGWL010000008">
    <property type="protein sequence ID" value="KAK4396168.1"/>
    <property type="molecule type" value="Genomic_DNA"/>
</dbReference>
<dbReference type="SMART" id="SM00738">
    <property type="entry name" value="NGN"/>
    <property type="match status" value="1"/>
</dbReference>
<sequence>MTSYENVMGLEGLLDPRLEIRLIEDPRAVNKLSRTAQESPCMAWVYIPSVQLKTKLKNGSLSVKPKSLFPGCVFLRCVMNKELHDFIRECDGVGGFVGSKVGNTKRQINKPRPVDADDMEAIFKQAKEEQEKADQAFEEQQKLKLWIPINWTTAGKSKTLKPGSTVQVVSGAFAGFSGTLKKLDMKTGLCLILVFDVLMEFHPLAIIGDVSWRYLENNQCTGTLDVLANLPLQNLNIENNHFTGWIPEQLKGINLNNLAGNGFNGGLPCSISLMTSLKHLYLQNNQFTGTLDVLANLPLENLNIENNHFTGWIPEQLKGINLNILAGNGFTDTLIEISLVPGGKHALILCKDFVQHDVYVERLALQSSVF</sequence>
<dbReference type="PANTHER" id="PTHR30265">
    <property type="entry name" value="RHO-INTERACTING TRANSCRIPTION TERMINATION FACTOR NUSG"/>
    <property type="match status" value="1"/>
</dbReference>
<feature type="domain" description="KOW" evidence="6">
    <location>
        <begin position="159"/>
        <end position="186"/>
    </location>
</feature>
<dbReference type="InterPro" id="IPR005824">
    <property type="entry name" value="KOW"/>
</dbReference>
<evidence type="ECO:0000256" key="3">
    <source>
        <dbReference type="ARBA" id="ARBA00023163"/>
    </source>
</evidence>